<dbReference type="PANTHER" id="PTHR30012">
    <property type="entry name" value="GENERAL SECRETION PATHWAY PROTEIN"/>
    <property type="match status" value="1"/>
</dbReference>
<reference evidence="9 10" key="1">
    <citation type="submission" date="2018-05" db="EMBL/GenBank/DDBJ databases">
        <title>Genomic Encyclopedia of Type Strains, Phase IV (KMG-IV): sequencing the most valuable type-strain genomes for metagenomic binning, comparative biology and taxonomic classification.</title>
        <authorList>
            <person name="Goeker M."/>
        </authorList>
    </citation>
    <scope>NUCLEOTIDE SEQUENCE [LARGE SCALE GENOMIC DNA]</scope>
    <source>
        <strain evidence="9 10">DSM 22440</strain>
    </source>
</reference>
<keyword evidence="4 7" id="KW-0812">Transmembrane</keyword>
<organism evidence="9 10">
    <name type="scientific">Streptohalobacillus salinus</name>
    <dbReference type="NCBI Taxonomy" id="621096"/>
    <lineage>
        <taxon>Bacteria</taxon>
        <taxon>Bacillati</taxon>
        <taxon>Bacillota</taxon>
        <taxon>Bacilli</taxon>
        <taxon>Bacillales</taxon>
        <taxon>Bacillaceae</taxon>
        <taxon>Streptohalobacillus</taxon>
    </lineage>
</organism>
<evidence type="ECO:0000259" key="8">
    <source>
        <dbReference type="Pfam" id="PF00482"/>
    </source>
</evidence>
<feature type="transmembrane region" description="Helical" evidence="7">
    <location>
        <begin position="206"/>
        <end position="226"/>
    </location>
</feature>
<evidence type="ECO:0000256" key="6">
    <source>
        <dbReference type="ARBA" id="ARBA00023136"/>
    </source>
</evidence>
<feature type="domain" description="Type II secretion system protein GspF" evidence="8">
    <location>
        <begin position="22"/>
        <end position="134"/>
    </location>
</feature>
<dbReference type="Proteomes" id="UP000247922">
    <property type="component" value="Unassembled WGS sequence"/>
</dbReference>
<dbReference type="InterPro" id="IPR003004">
    <property type="entry name" value="GspF/PilC"/>
</dbReference>
<feature type="transmembrane region" description="Helical" evidence="7">
    <location>
        <begin position="321"/>
        <end position="342"/>
    </location>
</feature>
<dbReference type="PANTHER" id="PTHR30012:SF0">
    <property type="entry name" value="TYPE II SECRETION SYSTEM PROTEIN F-RELATED"/>
    <property type="match status" value="1"/>
</dbReference>
<name>A0A2V3WSG1_9BACI</name>
<proteinExistence type="inferred from homology"/>
<sequence length="348" mass="40107">MVTLTPFHNKTKQLNLDQQLHFIEVLGQLLQQHYSINQALIIIQWQKQYQPLAQSLSLALTNGIRFDVALNQTGFHHQIVSFVHFALIHGNLTEAFVESTALIKQQLRIQQSFKKTMRYPLILIMSFLLMLFFTQHYVYPNFQQLYQTNQVESSLLTLSTQAVDIVFNLLVISAYLLIAGTIFILLSKRLLKTAKQLAMLSRIPIVFPLLRYYFSFMLATHIGALLESKLSIKECFVALTEKQSTNYFAFITNRLEQALSNGSSLDFAVLNETFLTEDLYQIFKKQEPHPQLKRDLTAYTRLLLDQLTQAVDRKLTMIQPIVFVTIAVSIVLVYLSILLPMLDMIQIV</sequence>
<evidence type="ECO:0000313" key="10">
    <source>
        <dbReference type="Proteomes" id="UP000247922"/>
    </source>
</evidence>
<feature type="transmembrane region" description="Helical" evidence="7">
    <location>
        <begin position="165"/>
        <end position="186"/>
    </location>
</feature>
<comment type="similarity">
    <text evidence="2">Belongs to the GSP F family.</text>
</comment>
<dbReference type="EMBL" id="QJJR01000004">
    <property type="protein sequence ID" value="PXW91659.1"/>
    <property type="molecule type" value="Genomic_DNA"/>
</dbReference>
<dbReference type="Gene3D" id="1.20.81.30">
    <property type="entry name" value="Type II secretion system (T2SS), domain F"/>
    <property type="match status" value="1"/>
</dbReference>
<keyword evidence="6 7" id="KW-0472">Membrane</keyword>
<feature type="domain" description="Type II secretion system protein GspF" evidence="8">
    <location>
        <begin position="219"/>
        <end position="340"/>
    </location>
</feature>
<evidence type="ECO:0000256" key="4">
    <source>
        <dbReference type="ARBA" id="ARBA00022692"/>
    </source>
</evidence>
<dbReference type="AlphaFoldDB" id="A0A2V3WSG1"/>
<dbReference type="InterPro" id="IPR042094">
    <property type="entry name" value="T2SS_GspF_sf"/>
</dbReference>
<dbReference type="Pfam" id="PF00482">
    <property type="entry name" value="T2SSF"/>
    <property type="match status" value="2"/>
</dbReference>
<comment type="caution">
    <text evidence="9">The sequence shown here is derived from an EMBL/GenBank/DDBJ whole genome shotgun (WGS) entry which is preliminary data.</text>
</comment>
<keyword evidence="3" id="KW-1003">Cell membrane</keyword>
<evidence type="ECO:0000256" key="5">
    <source>
        <dbReference type="ARBA" id="ARBA00022989"/>
    </source>
</evidence>
<gene>
    <name evidence="9" type="ORF">DES38_10491</name>
</gene>
<dbReference type="GO" id="GO:0005886">
    <property type="term" value="C:plasma membrane"/>
    <property type="evidence" value="ECO:0007669"/>
    <property type="project" value="UniProtKB-SubCell"/>
</dbReference>
<dbReference type="RefSeq" id="WP_170114335.1">
    <property type="nucleotide sequence ID" value="NZ_QJJR01000004.1"/>
</dbReference>
<evidence type="ECO:0000256" key="3">
    <source>
        <dbReference type="ARBA" id="ARBA00022475"/>
    </source>
</evidence>
<dbReference type="InterPro" id="IPR018076">
    <property type="entry name" value="T2SS_GspF_dom"/>
</dbReference>
<evidence type="ECO:0000256" key="1">
    <source>
        <dbReference type="ARBA" id="ARBA00004651"/>
    </source>
</evidence>
<keyword evidence="10" id="KW-1185">Reference proteome</keyword>
<evidence type="ECO:0000256" key="2">
    <source>
        <dbReference type="ARBA" id="ARBA00005745"/>
    </source>
</evidence>
<accession>A0A2V3WSG1</accession>
<dbReference type="PRINTS" id="PR00812">
    <property type="entry name" value="BCTERIALGSPF"/>
</dbReference>
<protein>
    <submittedName>
        <fullName evidence="9">Competence-related pilin export protein ComGB</fullName>
    </submittedName>
</protein>
<comment type="subcellular location">
    <subcellularLocation>
        <location evidence="1">Cell membrane</location>
        <topology evidence="1">Multi-pass membrane protein</topology>
    </subcellularLocation>
</comment>
<evidence type="ECO:0000256" key="7">
    <source>
        <dbReference type="SAM" id="Phobius"/>
    </source>
</evidence>
<feature type="transmembrane region" description="Helical" evidence="7">
    <location>
        <begin position="119"/>
        <end position="139"/>
    </location>
</feature>
<evidence type="ECO:0000313" key="9">
    <source>
        <dbReference type="EMBL" id="PXW91659.1"/>
    </source>
</evidence>
<keyword evidence="5 7" id="KW-1133">Transmembrane helix</keyword>